<sequence>MSTPIQCLVSWKERKKIISINGHTMEDVLAAVKATDFGDVASTGRIETTSIPYDDHDEGVLVGHLEFMSKEMSKRAPDLQKLSESMKQTRSSRRSWMKDTVPTTAEILEKILELLKTRHSTKDLVKELEKELEKLEGNSRKYRFAVALIELLPLLLKEKPKFLRGPDIYPALCFEGTSIREAEEMTVVFEAFNIHVVDVIAGMTAIMELYWVLDIMYSESNKNTLTLLEYFCGLPSVPRAPLLLRTISSIKS</sequence>
<proteinExistence type="predicted"/>
<evidence type="ECO:0000313" key="3">
    <source>
        <dbReference type="Proteomes" id="UP000821866"/>
    </source>
</evidence>
<feature type="coiled-coil region" evidence="1">
    <location>
        <begin position="111"/>
        <end position="145"/>
    </location>
</feature>
<organism evidence="2 3">
    <name type="scientific">Rhipicephalus microplus</name>
    <name type="common">Cattle tick</name>
    <name type="synonym">Boophilus microplus</name>
    <dbReference type="NCBI Taxonomy" id="6941"/>
    <lineage>
        <taxon>Eukaryota</taxon>
        <taxon>Metazoa</taxon>
        <taxon>Ecdysozoa</taxon>
        <taxon>Arthropoda</taxon>
        <taxon>Chelicerata</taxon>
        <taxon>Arachnida</taxon>
        <taxon>Acari</taxon>
        <taxon>Parasitiformes</taxon>
        <taxon>Ixodida</taxon>
        <taxon>Ixodoidea</taxon>
        <taxon>Ixodidae</taxon>
        <taxon>Rhipicephalinae</taxon>
        <taxon>Rhipicephalus</taxon>
        <taxon>Boophilus</taxon>
    </lineage>
</organism>
<evidence type="ECO:0000256" key="1">
    <source>
        <dbReference type="SAM" id="Coils"/>
    </source>
</evidence>
<dbReference type="Proteomes" id="UP000821866">
    <property type="component" value="Chromosome 1"/>
</dbReference>
<keyword evidence="1" id="KW-0175">Coiled coil</keyword>
<name>A0A9J6EXF7_RHIMP</name>
<comment type="caution">
    <text evidence="2">The sequence shown here is derived from an EMBL/GenBank/DDBJ whole genome shotgun (WGS) entry which is preliminary data.</text>
</comment>
<accession>A0A9J6EXF7</accession>
<reference evidence="2" key="1">
    <citation type="journal article" date="2020" name="Cell">
        <title>Large-Scale Comparative Analyses of Tick Genomes Elucidate Their Genetic Diversity and Vector Capacities.</title>
        <authorList>
            <consortium name="Tick Genome and Microbiome Consortium (TIGMIC)"/>
            <person name="Jia N."/>
            <person name="Wang J."/>
            <person name="Shi W."/>
            <person name="Du L."/>
            <person name="Sun Y."/>
            <person name="Zhan W."/>
            <person name="Jiang J.F."/>
            <person name="Wang Q."/>
            <person name="Zhang B."/>
            <person name="Ji P."/>
            <person name="Bell-Sakyi L."/>
            <person name="Cui X.M."/>
            <person name="Yuan T.T."/>
            <person name="Jiang B.G."/>
            <person name="Yang W.F."/>
            <person name="Lam T.T."/>
            <person name="Chang Q.C."/>
            <person name="Ding S.J."/>
            <person name="Wang X.J."/>
            <person name="Zhu J.G."/>
            <person name="Ruan X.D."/>
            <person name="Zhao L."/>
            <person name="Wei J.T."/>
            <person name="Ye R.Z."/>
            <person name="Que T.C."/>
            <person name="Du C.H."/>
            <person name="Zhou Y.H."/>
            <person name="Cheng J.X."/>
            <person name="Dai P.F."/>
            <person name="Guo W.B."/>
            <person name="Han X.H."/>
            <person name="Huang E.J."/>
            <person name="Li L.F."/>
            <person name="Wei W."/>
            <person name="Gao Y.C."/>
            <person name="Liu J.Z."/>
            <person name="Shao H.Z."/>
            <person name="Wang X."/>
            <person name="Wang C.C."/>
            <person name="Yang T.C."/>
            <person name="Huo Q.B."/>
            <person name="Li W."/>
            <person name="Chen H.Y."/>
            <person name="Chen S.E."/>
            <person name="Zhou L.G."/>
            <person name="Ni X.B."/>
            <person name="Tian J.H."/>
            <person name="Sheng Y."/>
            <person name="Liu T."/>
            <person name="Pan Y.S."/>
            <person name="Xia L.Y."/>
            <person name="Li J."/>
            <person name="Zhao F."/>
            <person name="Cao W.C."/>
        </authorList>
    </citation>
    <scope>NUCLEOTIDE SEQUENCE</scope>
    <source>
        <strain evidence="2">Rmic-2018</strain>
    </source>
</reference>
<reference evidence="2" key="2">
    <citation type="submission" date="2021-09" db="EMBL/GenBank/DDBJ databases">
        <authorList>
            <person name="Jia N."/>
            <person name="Wang J."/>
            <person name="Shi W."/>
            <person name="Du L."/>
            <person name="Sun Y."/>
            <person name="Zhan W."/>
            <person name="Jiang J."/>
            <person name="Wang Q."/>
            <person name="Zhang B."/>
            <person name="Ji P."/>
            <person name="Sakyi L.B."/>
            <person name="Cui X."/>
            <person name="Yuan T."/>
            <person name="Jiang B."/>
            <person name="Yang W."/>
            <person name="Lam T.T.-Y."/>
            <person name="Chang Q."/>
            <person name="Ding S."/>
            <person name="Wang X."/>
            <person name="Zhu J."/>
            <person name="Ruan X."/>
            <person name="Zhao L."/>
            <person name="Wei J."/>
            <person name="Que T."/>
            <person name="Du C."/>
            <person name="Cheng J."/>
            <person name="Dai P."/>
            <person name="Han X."/>
            <person name="Huang E."/>
            <person name="Gao Y."/>
            <person name="Liu J."/>
            <person name="Shao H."/>
            <person name="Ye R."/>
            <person name="Li L."/>
            <person name="Wei W."/>
            <person name="Wang X."/>
            <person name="Wang C."/>
            <person name="Huo Q."/>
            <person name="Li W."/>
            <person name="Guo W."/>
            <person name="Chen H."/>
            <person name="Chen S."/>
            <person name="Zhou L."/>
            <person name="Zhou L."/>
            <person name="Ni X."/>
            <person name="Tian J."/>
            <person name="Zhou Y."/>
            <person name="Sheng Y."/>
            <person name="Liu T."/>
            <person name="Pan Y."/>
            <person name="Xia L."/>
            <person name="Li J."/>
            <person name="Zhao F."/>
            <person name="Cao W."/>
        </authorList>
    </citation>
    <scope>NUCLEOTIDE SEQUENCE</scope>
    <source>
        <strain evidence="2">Rmic-2018</strain>
        <tissue evidence="2">Larvae</tissue>
    </source>
</reference>
<dbReference type="EMBL" id="JABSTU010000001">
    <property type="protein sequence ID" value="KAH8038900.1"/>
    <property type="molecule type" value="Genomic_DNA"/>
</dbReference>
<gene>
    <name evidence="2" type="ORF">HPB51_004012</name>
</gene>
<protein>
    <submittedName>
        <fullName evidence="2">Uncharacterized protein</fullName>
    </submittedName>
</protein>
<evidence type="ECO:0000313" key="2">
    <source>
        <dbReference type="EMBL" id="KAH8038900.1"/>
    </source>
</evidence>
<dbReference type="AlphaFoldDB" id="A0A9J6EXF7"/>
<keyword evidence="3" id="KW-1185">Reference proteome</keyword>
<dbReference type="VEuPathDB" id="VectorBase:LOC119167134"/>